<comment type="caution">
    <text evidence="1">The sequence shown here is derived from an EMBL/GenBank/DDBJ whole genome shotgun (WGS) entry which is preliminary data.</text>
</comment>
<name>A0AAW1RML2_9CHLO</name>
<sequence>MGLQAVSTDRGWELLPLASDDGEGPALPGSLQYIAHLEVIHKGGYVGLRSAAAGGRFLQARRRAPHRLCFFSPRLGVWEQFQVVDASTRLGAQPDGVIGLRPRQLPRFTWTVAIVPAPAERGDEEHAAAATLANGLQHWPALPADGVLDLTMRLTAGFAHRLLHPPGPLPAAFAAWAHLAARRRASMGRALLAASRWQRRRLRLALLAWQVGARMNRRRRALQAQRRQLHWDMLRRAVDFRALTVQQWCSRAATAAPMTRRRQWRALAWPFRAWAALVDAEAHGSWEQQLFLAAAFWHWQRTTALAAWRAASNARQLHRMLATRHLLLARAFQGWAAAARSAAGHAGGASFAGLQSAAEAAIATAAGLAAEVDDLERRWQRGRRRMARDAACVAQLPAACVGPQL</sequence>
<dbReference type="AlphaFoldDB" id="A0AAW1RML2"/>
<evidence type="ECO:0000313" key="1">
    <source>
        <dbReference type="EMBL" id="KAK9834903.1"/>
    </source>
</evidence>
<reference evidence="1 2" key="1">
    <citation type="journal article" date="2024" name="Nat. Commun.">
        <title>Phylogenomics reveals the evolutionary origins of lichenization in chlorophyte algae.</title>
        <authorList>
            <person name="Puginier C."/>
            <person name="Libourel C."/>
            <person name="Otte J."/>
            <person name="Skaloud P."/>
            <person name="Haon M."/>
            <person name="Grisel S."/>
            <person name="Petersen M."/>
            <person name="Berrin J.G."/>
            <person name="Delaux P.M."/>
            <person name="Dal Grande F."/>
            <person name="Keller J."/>
        </authorList>
    </citation>
    <scope>NUCLEOTIDE SEQUENCE [LARGE SCALE GENOMIC DNA]</scope>
    <source>
        <strain evidence="1 2">SAG 245.80</strain>
    </source>
</reference>
<organism evidence="1 2">
    <name type="scientific">Elliptochloris bilobata</name>
    <dbReference type="NCBI Taxonomy" id="381761"/>
    <lineage>
        <taxon>Eukaryota</taxon>
        <taxon>Viridiplantae</taxon>
        <taxon>Chlorophyta</taxon>
        <taxon>core chlorophytes</taxon>
        <taxon>Trebouxiophyceae</taxon>
        <taxon>Trebouxiophyceae incertae sedis</taxon>
        <taxon>Elliptochloris clade</taxon>
        <taxon>Elliptochloris</taxon>
    </lineage>
</organism>
<accession>A0AAW1RML2</accession>
<gene>
    <name evidence="1" type="ORF">WJX81_007590</name>
</gene>
<dbReference type="EMBL" id="JALJOU010000031">
    <property type="protein sequence ID" value="KAK9834903.1"/>
    <property type="molecule type" value="Genomic_DNA"/>
</dbReference>
<keyword evidence="2" id="KW-1185">Reference proteome</keyword>
<proteinExistence type="predicted"/>
<dbReference type="Proteomes" id="UP001445335">
    <property type="component" value="Unassembled WGS sequence"/>
</dbReference>
<protein>
    <recommendedName>
        <fullName evidence="3">Sfi1 spindle body domain-containing protein</fullName>
    </recommendedName>
</protein>
<evidence type="ECO:0008006" key="3">
    <source>
        <dbReference type="Google" id="ProtNLM"/>
    </source>
</evidence>
<evidence type="ECO:0000313" key="2">
    <source>
        <dbReference type="Proteomes" id="UP001445335"/>
    </source>
</evidence>